<protein>
    <submittedName>
        <fullName evidence="3">Uncharacterized protein</fullName>
    </submittedName>
</protein>
<proteinExistence type="predicted"/>
<gene>
    <name evidence="3" type="ORF">BDW02DRAFT_574184</name>
</gene>
<sequence length="200" mass="20257">MSALASASFPALLLLLASAVVAQDTTPSVVTDISISPTPTTEIILTIQTSTPDPWSCYQDCIQPPCPQCSTDSTMSIPPVPLPTPISVITDPLLSTLTGSADGTMSIPPVPLPSVISVITDPLLSTVTGIMSILPEKTTLSTGLMSIPAGETPISTGSLDTPTATTSSGLPELPTGAAVPVAKRDGLPLVVAMAGLLAFH</sequence>
<evidence type="ECO:0000256" key="1">
    <source>
        <dbReference type="SAM" id="MobiDB-lite"/>
    </source>
</evidence>
<feature type="signal peptide" evidence="2">
    <location>
        <begin position="1"/>
        <end position="22"/>
    </location>
</feature>
<evidence type="ECO:0000313" key="4">
    <source>
        <dbReference type="Proteomes" id="UP000800040"/>
    </source>
</evidence>
<name>A0A6A5K432_9PLEO</name>
<feature type="region of interest" description="Disordered" evidence="1">
    <location>
        <begin position="153"/>
        <end position="172"/>
    </location>
</feature>
<accession>A0A6A5K432</accession>
<evidence type="ECO:0000313" key="3">
    <source>
        <dbReference type="EMBL" id="KAF1829214.1"/>
    </source>
</evidence>
<reference evidence="3" key="1">
    <citation type="submission" date="2020-01" db="EMBL/GenBank/DDBJ databases">
        <authorList>
            <consortium name="DOE Joint Genome Institute"/>
            <person name="Haridas S."/>
            <person name="Albert R."/>
            <person name="Binder M."/>
            <person name="Bloem J."/>
            <person name="Labutti K."/>
            <person name="Salamov A."/>
            <person name="Andreopoulos B."/>
            <person name="Baker S.E."/>
            <person name="Barry K."/>
            <person name="Bills G."/>
            <person name="Bluhm B.H."/>
            <person name="Cannon C."/>
            <person name="Castanera R."/>
            <person name="Culley D.E."/>
            <person name="Daum C."/>
            <person name="Ezra D."/>
            <person name="Gonzalez J.B."/>
            <person name="Henrissat B."/>
            <person name="Kuo A."/>
            <person name="Liang C."/>
            <person name="Lipzen A."/>
            <person name="Lutzoni F."/>
            <person name="Magnuson J."/>
            <person name="Mondo S."/>
            <person name="Nolan M."/>
            <person name="Ohm R."/>
            <person name="Pangilinan J."/>
            <person name="Park H.-J."/>
            <person name="Ramirez L."/>
            <person name="Alfaro M."/>
            <person name="Sun H."/>
            <person name="Tritt A."/>
            <person name="Yoshinaga Y."/>
            <person name="Zwiers L.-H."/>
            <person name="Turgeon B.G."/>
            <person name="Goodwin S.B."/>
            <person name="Spatafora J.W."/>
            <person name="Crous P.W."/>
            <person name="Grigoriev I.V."/>
        </authorList>
    </citation>
    <scope>NUCLEOTIDE SEQUENCE</scope>
    <source>
        <strain evidence="3">P77</strain>
    </source>
</reference>
<dbReference type="EMBL" id="ML975458">
    <property type="protein sequence ID" value="KAF1829214.1"/>
    <property type="molecule type" value="Genomic_DNA"/>
</dbReference>
<dbReference type="OrthoDB" id="3691291at2759"/>
<organism evidence="3 4">
    <name type="scientific">Decorospora gaudefroyi</name>
    <dbReference type="NCBI Taxonomy" id="184978"/>
    <lineage>
        <taxon>Eukaryota</taxon>
        <taxon>Fungi</taxon>
        <taxon>Dikarya</taxon>
        <taxon>Ascomycota</taxon>
        <taxon>Pezizomycotina</taxon>
        <taxon>Dothideomycetes</taxon>
        <taxon>Pleosporomycetidae</taxon>
        <taxon>Pleosporales</taxon>
        <taxon>Pleosporineae</taxon>
        <taxon>Pleosporaceae</taxon>
        <taxon>Decorospora</taxon>
    </lineage>
</organism>
<feature type="chain" id="PRO_5025486202" evidence="2">
    <location>
        <begin position="23"/>
        <end position="200"/>
    </location>
</feature>
<keyword evidence="2" id="KW-0732">Signal</keyword>
<evidence type="ECO:0000256" key="2">
    <source>
        <dbReference type="SAM" id="SignalP"/>
    </source>
</evidence>
<feature type="compositionally biased region" description="Polar residues" evidence="1">
    <location>
        <begin position="153"/>
        <end position="169"/>
    </location>
</feature>
<dbReference type="Proteomes" id="UP000800040">
    <property type="component" value="Unassembled WGS sequence"/>
</dbReference>
<dbReference type="AlphaFoldDB" id="A0A6A5K432"/>
<keyword evidence="4" id="KW-1185">Reference proteome</keyword>